<dbReference type="Proteomes" id="UP000294796">
    <property type="component" value="Unassembled WGS sequence"/>
</dbReference>
<dbReference type="PROSITE" id="PS50106">
    <property type="entry name" value="PDZ"/>
    <property type="match status" value="1"/>
</dbReference>
<comment type="caution">
    <text evidence="3">The sequence shown here is derived from an EMBL/GenBank/DDBJ whole genome shotgun (WGS) entry which is preliminary data.</text>
</comment>
<keyword evidence="1" id="KW-0732">Signal</keyword>
<dbReference type="RefSeq" id="WP_133320849.1">
    <property type="nucleotide sequence ID" value="NZ_SMTF01000002.1"/>
</dbReference>
<dbReference type="OrthoDB" id="6402251at2"/>
<accession>A0A4R5U1F1</accession>
<proteinExistence type="predicted"/>
<feature type="signal peptide" evidence="1">
    <location>
        <begin position="1"/>
        <end position="23"/>
    </location>
</feature>
<evidence type="ECO:0000313" key="3">
    <source>
        <dbReference type="EMBL" id="TDK27430.1"/>
    </source>
</evidence>
<dbReference type="SUPFAM" id="SSF50156">
    <property type="entry name" value="PDZ domain-like"/>
    <property type="match status" value="1"/>
</dbReference>
<evidence type="ECO:0000313" key="4">
    <source>
        <dbReference type="Proteomes" id="UP000294796"/>
    </source>
</evidence>
<dbReference type="InterPro" id="IPR041489">
    <property type="entry name" value="PDZ_6"/>
</dbReference>
<dbReference type="Gene3D" id="2.30.42.10">
    <property type="match status" value="1"/>
</dbReference>
<dbReference type="InterPro" id="IPR001478">
    <property type="entry name" value="PDZ"/>
</dbReference>
<dbReference type="EMBL" id="SMTF01000002">
    <property type="protein sequence ID" value="TDK27430.1"/>
    <property type="molecule type" value="Genomic_DNA"/>
</dbReference>
<dbReference type="SMART" id="SM00228">
    <property type="entry name" value="PDZ"/>
    <property type="match status" value="1"/>
</dbReference>
<gene>
    <name evidence="3" type="ORF">E2F46_04370</name>
</gene>
<evidence type="ECO:0000256" key="1">
    <source>
        <dbReference type="SAM" id="SignalP"/>
    </source>
</evidence>
<keyword evidence="4" id="KW-1185">Reference proteome</keyword>
<dbReference type="AlphaFoldDB" id="A0A4R5U1F1"/>
<name>A0A4R5U1F1_9GAMM</name>
<feature type="chain" id="PRO_5020837062" evidence="1">
    <location>
        <begin position="24"/>
        <end position="269"/>
    </location>
</feature>
<dbReference type="InterPro" id="IPR036034">
    <property type="entry name" value="PDZ_sf"/>
</dbReference>
<feature type="domain" description="PDZ" evidence="2">
    <location>
        <begin position="35"/>
        <end position="120"/>
    </location>
</feature>
<evidence type="ECO:0000259" key="2">
    <source>
        <dbReference type="PROSITE" id="PS50106"/>
    </source>
</evidence>
<organism evidence="3 4">
    <name type="scientific">Luteimonas aestuarii</name>
    <dbReference type="NCBI Taxonomy" id="453837"/>
    <lineage>
        <taxon>Bacteria</taxon>
        <taxon>Pseudomonadati</taxon>
        <taxon>Pseudomonadota</taxon>
        <taxon>Gammaproteobacteria</taxon>
        <taxon>Lysobacterales</taxon>
        <taxon>Lysobacteraceae</taxon>
        <taxon>Luteimonas</taxon>
    </lineage>
</organism>
<dbReference type="Pfam" id="PF17820">
    <property type="entry name" value="PDZ_6"/>
    <property type="match status" value="1"/>
</dbReference>
<reference evidence="3 4" key="1">
    <citation type="submission" date="2019-03" db="EMBL/GenBank/DDBJ databases">
        <title>Luteimonas zhaokaii sp.nov., isolated from the rectal contents of Plateau pika in Yushu, Qinghai Province, China.</title>
        <authorList>
            <person name="Zhang G."/>
        </authorList>
    </citation>
    <scope>NUCLEOTIDE SEQUENCE [LARGE SCALE GENOMIC DNA]</scope>
    <source>
        <strain evidence="3 4">B9</strain>
    </source>
</reference>
<protein>
    <submittedName>
        <fullName evidence="3">PDZ domain-containing protein</fullName>
    </submittedName>
</protein>
<sequence length="269" mass="29087">MRTYCLLILVTAAVAIAALPTQARSQPLPAHAAAAVPLMAQSAIQDFGAVIDIRRIGADGAVVMAVTPGGNAERMGLRGGDRIVSINGQPISASNTPAAALRSATSGPGRALHLEIIRDDVPMVLRGSARETPSPTAASTPMGCGYVSTSGAHPRVSQQVFPAEVTRIDGRSTPLFDVNRHRVDAGRRVLVVDERIDATRFSAFTLQERQRQLRRQGARRYKVLIVDVAPDTRYEIGARLLTRSPDTGMIRDNTYWEPVVWRQTAETCR</sequence>